<evidence type="ECO:0000256" key="1">
    <source>
        <dbReference type="ARBA" id="ARBA00007613"/>
    </source>
</evidence>
<evidence type="ECO:0000313" key="3">
    <source>
        <dbReference type="EMBL" id="ATQ42914.1"/>
    </source>
</evidence>
<gene>
    <name evidence="3" type="ORF">CSW64_11095</name>
</gene>
<dbReference type="Proteomes" id="UP000228945">
    <property type="component" value="Chromosome"/>
</dbReference>
<evidence type="ECO:0000313" key="4">
    <source>
        <dbReference type="Proteomes" id="UP000228945"/>
    </source>
</evidence>
<evidence type="ECO:0000256" key="2">
    <source>
        <dbReference type="SAM" id="SignalP"/>
    </source>
</evidence>
<dbReference type="AlphaFoldDB" id="A0A2D2AY33"/>
<dbReference type="GO" id="GO:0015562">
    <property type="term" value="F:efflux transmembrane transporter activity"/>
    <property type="evidence" value="ECO:0007669"/>
    <property type="project" value="InterPro"/>
</dbReference>
<keyword evidence="2" id="KW-0732">Signal</keyword>
<dbReference type="PANTHER" id="PTHR30203:SF24">
    <property type="entry name" value="BLR4935 PROTEIN"/>
    <property type="match status" value="1"/>
</dbReference>
<dbReference type="EMBL" id="CP024201">
    <property type="protein sequence ID" value="ATQ42914.1"/>
    <property type="molecule type" value="Genomic_DNA"/>
</dbReference>
<organism evidence="3 4">
    <name type="scientific">Caulobacter mirabilis</name>
    <dbReference type="NCBI Taxonomy" id="69666"/>
    <lineage>
        <taxon>Bacteria</taxon>
        <taxon>Pseudomonadati</taxon>
        <taxon>Pseudomonadota</taxon>
        <taxon>Alphaproteobacteria</taxon>
        <taxon>Caulobacterales</taxon>
        <taxon>Caulobacteraceae</taxon>
        <taxon>Caulobacter</taxon>
    </lineage>
</organism>
<name>A0A2D2AY33_9CAUL</name>
<dbReference type="OrthoDB" id="9791261at2"/>
<feature type="chain" id="PRO_5013796814" evidence="2">
    <location>
        <begin position="31"/>
        <end position="417"/>
    </location>
</feature>
<dbReference type="KEGG" id="cmb:CSW64_11095"/>
<dbReference type="PANTHER" id="PTHR30203">
    <property type="entry name" value="OUTER MEMBRANE CATION EFFLUX PROTEIN"/>
    <property type="match status" value="1"/>
</dbReference>
<keyword evidence="4" id="KW-1185">Reference proteome</keyword>
<accession>A0A2D2AY33</accession>
<protein>
    <submittedName>
        <fullName evidence="3">Transporter</fullName>
    </submittedName>
</protein>
<comment type="similarity">
    <text evidence="1">Belongs to the outer membrane factor (OMF) (TC 1.B.17) family.</text>
</comment>
<dbReference type="SUPFAM" id="SSF56954">
    <property type="entry name" value="Outer membrane efflux proteins (OEP)"/>
    <property type="match status" value="1"/>
</dbReference>
<sequence length="417" mass="43858">MPIPYRRPGRVATGCAAVAAATLLTGPVWAAPAPSYEALLKRRDVAPISLEAKALAEAADARVLQARARPNPTLSVDVENIYGSGANSGLSSAETTWTVGQNLELWNRRSSRIAAARADAGVAALQRDFALVDAAGRLATTYADAEAAQRRHALAQEALALTVEDARAALKLVEEGREPLLRGIQGEAEAAAARATLDEARAERDAAYARLTATALLETPVTVIDSSLLDQAPAIADETAAALPEVRIAQAERLAAERRIAVQRALGRPDLSASIGFRQSRADDSTAFTVGLSMPLPLFDRNRGNVQAAQADLRAAEARLTGVERTATADRAAAMARLAASSSRVVAADGGVKAAEEAYRLSRLGFEAGRISQLELRATRAALINARNAGIDARLARVRAETELARLQGRAPFGGVQ</sequence>
<proteinExistence type="inferred from homology"/>
<dbReference type="RefSeq" id="WP_099622166.1">
    <property type="nucleotide sequence ID" value="NZ_CP024201.1"/>
</dbReference>
<reference evidence="3 4" key="1">
    <citation type="submission" date="2017-10" db="EMBL/GenBank/DDBJ databases">
        <title>Genome sequence of Caulobacter mirabilis FWC38.</title>
        <authorList>
            <person name="Fiebig A."/>
            <person name="Crosson S."/>
        </authorList>
    </citation>
    <scope>NUCLEOTIDE SEQUENCE [LARGE SCALE GENOMIC DNA]</scope>
    <source>
        <strain evidence="3 4">FWC 38</strain>
    </source>
</reference>
<dbReference type="InterPro" id="IPR010131">
    <property type="entry name" value="MdtP/NodT-like"/>
</dbReference>
<feature type="signal peptide" evidence="2">
    <location>
        <begin position="1"/>
        <end position="30"/>
    </location>
</feature>
<dbReference type="Pfam" id="PF02321">
    <property type="entry name" value="OEP"/>
    <property type="match status" value="2"/>
</dbReference>
<dbReference type="Gene3D" id="1.20.1600.10">
    <property type="entry name" value="Outer membrane efflux proteins (OEP)"/>
    <property type="match status" value="1"/>
</dbReference>
<dbReference type="InterPro" id="IPR003423">
    <property type="entry name" value="OMP_efflux"/>
</dbReference>